<organism evidence="9 10">
    <name type="scientific">Rasamsonia emersonii (strain ATCC 16479 / CBS 393.64 / IMI 116815)</name>
    <dbReference type="NCBI Taxonomy" id="1408163"/>
    <lineage>
        <taxon>Eukaryota</taxon>
        <taxon>Fungi</taxon>
        <taxon>Dikarya</taxon>
        <taxon>Ascomycota</taxon>
        <taxon>Pezizomycotina</taxon>
        <taxon>Eurotiomycetes</taxon>
        <taxon>Eurotiomycetidae</taxon>
        <taxon>Eurotiales</taxon>
        <taxon>Trichocomaceae</taxon>
        <taxon>Rasamsonia</taxon>
    </lineage>
</organism>
<dbReference type="EMBL" id="LASV01000012">
    <property type="protein sequence ID" value="KKA25771.1"/>
    <property type="molecule type" value="Genomic_DNA"/>
</dbReference>
<dbReference type="STRING" id="1408163.A0A0F4Z6Q2"/>
<sequence length="450" mass="51100">MSYALETKKRKFHRVLESISKPLASDAASKAAKDPDMAAHERLATPPSIKRVRVSDGPLDGITSKTEISKIIRTSPSAANVRPNFVPWDRERFLERLETFRPVTRWSPKPAPINEVEWAKRGWSCTDYMRVTCVGGCGSSVVVKLPEEVDDFDDLDSDKVRERKEVRAKVVDEYTRILAEGHSEHCPWRNKGCDATIHRLPLTNPDVAISALHKRYLKVADMGSELPSRETIEIPEGFKVEEIIKMLPPDFLQRQESTSTTVEPGASREQSQEDGQKSAETDNVERQIDETAFALAFFGWDVVKDGSSGLLECRACFRRLGLWLYKPKEDGRSAVYSKLSVTNEHMDYCPWINGKAQSGTGKTTEKTEDLHCGWEILAQSIKTKHRRRVRSMSTSEKLHVDSDVSSVDYTAVDEETQKAKDREWWSKLRRVREALHVRAHRKSVSSSKSR</sequence>
<dbReference type="InterPro" id="IPR013909">
    <property type="entry name" value="NuBaID_C"/>
</dbReference>
<keyword evidence="4" id="KW-0862">Zinc</keyword>
<dbReference type="GeneID" id="25312212"/>
<dbReference type="PANTHER" id="PTHR15835">
    <property type="entry name" value="NUCLEAR-INTERACTING PARTNER OF ALK"/>
    <property type="match status" value="1"/>
</dbReference>
<dbReference type="Pfam" id="PF08600">
    <property type="entry name" value="NuBaID_C"/>
    <property type="match status" value="1"/>
</dbReference>
<dbReference type="Proteomes" id="UP000053958">
    <property type="component" value="Unassembled WGS sequence"/>
</dbReference>
<comment type="subcellular location">
    <subcellularLocation>
        <location evidence="1">Nucleus</location>
    </subcellularLocation>
</comment>
<comment type="caution">
    <text evidence="9">The sequence shown here is derived from an EMBL/GenBank/DDBJ whole genome shotgun (WGS) entry which is preliminary data.</text>
</comment>
<dbReference type="OrthoDB" id="2592092at2759"/>
<feature type="compositionally biased region" description="Basic and acidic residues" evidence="6">
    <location>
        <begin position="270"/>
        <end position="283"/>
    </location>
</feature>
<evidence type="ECO:0000256" key="5">
    <source>
        <dbReference type="ARBA" id="ARBA00023242"/>
    </source>
</evidence>
<evidence type="ECO:0008006" key="11">
    <source>
        <dbReference type="Google" id="ProtNLM"/>
    </source>
</evidence>
<keyword evidence="5" id="KW-0539">Nucleus</keyword>
<feature type="compositionally biased region" description="Basic and acidic residues" evidence="6">
    <location>
        <begin position="31"/>
        <end position="43"/>
    </location>
</feature>
<evidence type="ECO:0000259" key="8">
    <source>
        <dbReference type="Pfam" id="PF08600"/>
    </source>
</evidence>
<evidence type="ECO:0000256" key="1">
    <source>
        <dbReference type="ARBA" id="ARBA00004123"/>
    </source>
</evidence>
<evidence type="ECO:0000313" key="10">
    <source>
        <dbReference type="Proteomes" id="UP000053958"/>
    </source>
</evidence>
<dbReference type="AlphaFoldDB" id="A0A0F4Z6Q2"/>
<keyword evidence="3" id="KW-0863">Zinc-finger</keyword>
<feature type="domain" description="NuBaID C-terminal" evidence="8">
    <location>
        <begin position="292"/>
        <end position="388"/>
    </location>
</feature>
<evidence type="ECO:0000256" key="3">
    <source>
        <dbReference type="ARBA" id="ARBA00022771"/>
    </source>
</evidence>
<dbReference type="RefSeq" id="XP_013332383.1">
    <property type="nucleotide sequence ID" value="XM_013476929.1"/>
</dbReference>
<name>A0A0F4Z6Q2_RASE3</name>
<keyword evidence="10" id="KW-1185">Reference proteome</keyword>
<dbReference type="Pfam" id="PF07967">
    <property type="entry name" value="zf-C3HC"/>
    <property type="match status" value="1"/>
</dbReference>
<protein>
    <recommendedName>
        <fullName evidence="11">C3HC zinc finger domain protein</fullName>
    </recommendedName>
</protein>
<dbReference type="GO" id="GO:0008270">
    <property type="term" value="F:zinc ion binding"/>
    <property type="evidence" value="ECO:0007669"/>
    <property type="project" value="UniProtKB-KW"/>
</dbReference>
<evidence type="ECO:0000256" key="2">
    <source>
        <dbReference type="ARBA" id="ARBA00022723"/>
    </source>
</evidence>
<feature type="region of interest" description="Disordered" evidence="6">
    <location>
        <begin position="254"/>
        <end position="283"/>
    </location>
</feature>
<reference evidence="9 10" key="1">
    <citation type="submission" date="2015-04" db="EMBL/GenBank/DDBJ databases">
        <authorList>
            <person name="Heijne W.H."/>
            <person name="Fedorova N.D."/>
            <person name="Nierman W.C."/>
            <person name="Vollebregt A.W."/>
            <person name="Zhao Z."/>
            <person name="Wu L."/>
            <person name="Kumar M."/>
            <person name="Stam H."/>
            <person name="van den Berg M.A."/>
            <person name="Pel H.J."/>
        </authorList>
    </citation>
    <scope>NUCLEOTIDE SEQUENCE [LARGE SCALE GENOMIC DNA]</scope>
    <source>
        <strain evidence="9 10">CBS 393.64</strain>
    </source>
</reference>
<keyword evidence="2" id="KW-0479">Metal-binding</keyword>
<accession>A0A0F4Z6Q2</accession>
<evidence type="ECO:0000313" key="9">
    <source>
        <dbReference type="EMBL" id="KKA25771.1"/>
    </source>
</evidence>
<evidence type="ECO:0000259" key="7">
    <source>
        <dbReference type="Pfam" id="PF07967"/>
    </source>
</evidence>
<feature type="domain" description="C3HC-type" evidence="7">
    <location>
        <begin position="87"/>
        <end position="229"/>
    </location>
</feature>
<evidence type="ECO:0000256" key="4">
    <source>
        <dbReference type="ARBA" id="ARBA00022833"/>
    </source>
</evidence>
<gene>
    <name evidence="9" type="ORF">T310_0157</name>
</gene>
<evidence type="ECO:0000256" key="6">
    <source>
        <dbReference type="SAM" id="MobiDB-lite"/>
    </source>
</evidence>
<proteinExistence type="predicted"/>
<dbReference type="InterPro" id="IPR012935">
    <property type="entry name" value="NuBaID_N"/>
</dbReference>
<dbReference type="PANTHER" id="PTHR15835:SF6">
    <property type="entry name" value="ZINC FINGER C3HC-TYPE PROTEIN 1"/>
    <property type="match status" value="1"/>
</dbReference>
<dbReference type="GO" id="GO:0005634">
    <property type="term" value="C:nucleus"/>
    <property type="evidence" value="ECO:0007669"/>
    <property type="project" value="UniProtKB-SubCell"/>
</dbReference>
<feature type="region of interest" description="Disordered" evidence="6">
    <location>
        <begin position="24"/>
        <end position="47"/>
    </location>
</feature>